<dbReference type="InterPro" id="IPR012794">
    <property type="entry name" value="PcaR_PcaU"/>
</dbReference>
<dbReference type="InterPro" id="IPR014757">
    <property type="entry name" value="Tscrpt_reg_IclR_C"/>
</dbReference>
<dbReference type="InterPro" id="IPR036390">
    <property type="entry name" value="WH_DNA-bd_sf"/>
</dbReference>
<evidence type="ECO:0000256" key="3">
    <source>
        <dbReference type="ARBA" id="ARBA00023163"/>
    </source>
</evidence>
<protein>
    <submittedName>
        <fullName evidence="7">IclR family transcriptional regulator</fullName>
    </submittedName>
</protein>
<dbReference type="PROSITE" id="PS51078">
    <property type="entry name" value="ICLR_ED"/>
    <property type="match status" value="1"/>
</dbReference>
<dbReference type="SUPFAM" id="SSF55781">
    <property type="entry name" value="GAF domain-like"/>
    <property type="match status" value="1"/>
</dbReference>
<dbReference type="GO" id="GO:0003700">
    <property type="term" value="F:DNA-binding transcription factor activity"/>
    <property type="evidence" value="ECO:0007669"/>
    <property type="project" value="TreeGrafter"/>
</dbReference>
<proteinExistence type="predicted"/>
<dbReference type="AlphaFoldDB" id="A0A212AJQ8"/>
<feature type="domain" description="HTH iclR-type" evidence="4">
    <location>
        <begin position="8"/>
        <end position="67"/>
    </location>
</feature>
<dbReference type="SMART" id="SM00346">
    <property type="entry name" value="HTH_ICLR"/>
    <property type="match status" value="1"/>
</dbReference>
<feature type="domain" description="IclR-ED" evidence="5">
    <location>
        <begin position="68"/>
        <end position="251"/>
    </location>
</feature>
<dbReference type="OrthoDB" id="9807558at2"/>
<evidence type="ECO:0000259" key="5">
    <source>
        <dbReference type="PROSITE" id="PS51078"/>
    </source>
</evidence>
<dbReference type="Pfam" id="PF01614">
    <property type="entry name" value="IclR_C"/>
    <property type="match status" value="1"/>
</dbReference>
<reference evidence="8 9" key="1">
    <citation type="submission" date="2016-11" db="EMBL/GenBank/DDBJ databases">
        <title>Comparison of Traditional DNA-DNA Hybridization with In Silico Genomic Analysis.</title>
        <authorList>
            <person name="Nicholson A.C."/>
            <person name="Sammons S."/>
            <person name="Humrighouse B.W."/>
            <person name="Graziano J."/>
            <person name="Lasker B."/>
            <person name="Whitney A.M."/>
            <person name="Mcquiston J.R."/>
        </authorList>
    </citation>
    <scope>NUCLEOTIDE SEQUENCE [LARGE SCALE GENOMIC DNA]</scope>
    <source>
        <strain evidence="6 9">H1892</strain>
        <strain evidence="7 8">H2381</strain>
    </source>
</reference>
<gene>
    <name evidence="7" type="ORF">CDV52_16935</name>
    <name evidence="6" type="ORF">CDV53_12945</name>
</gene>
<comment type="caution">
    <text evidence="7">The sequence shown here is derived from an EMBL/GenBank/DDBJ whole genome shotgun (WGS) entry which is preliminary data.</text>
</comment>
<evidence type="ECO:0000313" key="8">
    <source>
        <dbReference type="Proteomes" id="UP000196640"/>
    </source>
</evidence>
<dbReference type="SUPFAM" id="SSF46785">
    <property type="entry name" value="Winged helix' DNA-binding domain"/>
    <property type="match status" value="1"/>
</dbReference>
<dbReference type="NCBIfam" id="TIGR02431">
    <property type="entry name" value="pcaR_pcaU"/>
    <property type="match status" value="1"/>
</dbReference>
<dbReference type="PANTHER" id="PTHR30136">
    <property type="entry name" value="HELIX-TURN-HELIX TRANSCRIPTIONAL REGULATOR, ICLR FAMILY"/>
    <property type="match status" value="1"/>
</dbReference>
<name>A0A212AJQ8_9RHOB</name>
<evidence type="ECO:0000313" key="6">
    <source>
        <dbReference type="EMBL" id="OWJ74654.1"/>
    </source>
</evidence>
<keyword evidence="2" id="KW-0238">DNA-binding</keyword>
<keyword evidence="3" id="KW-0804">Transcription</keyword>
<evidence type="ECO:0000256" key="2">
    <source>
        <dbReference type="ARBA" id="ARBA00023125"/>
    </source>
</evidence>
<dbReference type="Gene3D" id="1.10.10.10">
    <property type="entry name" value="Winged helix-like DNA-binding domain superfamily/Winged helix DNA-binding domain"/>
    <property type="match status" value="1"/>
</dbReference>
<keyword evidence="1" id="KW-0805">Transcription regulation</keyword>
<dbReference type="InterPro" id="IPR036388">
    <property type="entry name" value="WH-like_DNA-bd_sf"/>
</dbReference>
<dbReference type="InterPro" id="IPR029016">
    <property type="entry name" value="GAF-like_dom_sf"/>
</dbReference>
<dbReference type="GO" id="GO:0045892">
    <property type="term" value="P:negative regulation of DNA-templated transcription"/>
    <property type="evidence" value="ECO:0007669"/>
    <property type="project" value="TreeGrafter"/>
</dbReference>
<sequence length="251" mass="26909">MTDARDLMGGFAKGLRVIEAFAGVPRLTITEVAERVDLDRATARRCLLTLVALGYAEHDGKFFALTPKVARLGQAWLQGLPLATVIQPRLDRLSAEVGQSSSVSVLDGAEIVYIARAAQQRIMSINLMAGSRLPAFCSSMGRVLLAALPEGQAEALIRTADRRASTARTLTDPEVLMQELALVRRQGYAVIDQELEIGLCSIAVPVLNDRSEVIAALNIGAPAAQVPALEMAGRFLPSLRMVQAALRPLLA</sequence>
<keyword evidence="9" id="KW-1185">Reference proteome</keyword>
<dbReference type="GO" id="GO:0003677">
    <property type="term" value="F:DNA binding"/>
    <property type="evidence" value="ECO:0007669"/>
    <property type="project" value="UniProtKB-KW"/>
</dbReference>
<evidence type="ECO:0000256" key="1">
    <source>
        <dbReference type="ARBA" id="ARBA00023015"/>
    </source>
</evidence>
<evidence type="ECO:0000313" key="9">
    <source>
        <dbReference type="Proteomes" id="UP000214673"/>
    </source>
</evidence>
<evidence type="ECO:0000259" key="4">
    <source>
        <dbReference type="PROSITE" id="PS51077"/>
    </source>
</evidence>
<dbReference type="InterPro" id="IPR050707">
    <property type="entry name" value="HTH_MetabolicPath_Reg"/>
</dbReference>
<dbReference type="Proteomes" id="UP000196640">
    <property type="component" value="Unassembled WGS sequence"/>
</dbReference>
<dbReference type="RefSeq" id="WP_035743708.1">
    <property type="nucleotide sequence ID" value="NZ_CALUEG010000005.1"/>
</dbReference>
<evidence type="ECO:0000313" key="7">
    <source>
        <dbReference type="EMBL" id="OWJ81656.1"/>
    </source>
</evidence>
<dbReference type="EMBL" id="NIPX01000033">
    <property type="protein sequence ID" value="OWJ81656.1"/>
    <property type="molecule type" value="Genomic_DNA"/>
</dbReference>
<dbReference type="PANTHER" id="PTHR30136:SF34">
    <property type="entry name" value="TRANSCRIPTIONAL REGULATOR"/>
    <property type="match status" value="1"/>
</dbReference>
<accession>A0A212AJQ8</accession>
<dbReference type="Proteomes" id="UP000214673">
    <property type="component" value="Unassembled WGS sequence"/>
</dbReference>
<dbReference type="EMBL" id="NIPV01000055">
    <property type="protein sequence ID" value="OWJ74654.1"/>
    <property type="molecule type" value="Genomic_DNA"/>
</dbReference>
<dbReference type="GO" id="GO:0045893">
    <property type="term" value="P:positive regulation of DNA-templated transcription"/>
    <property type="evidence" value="ECO:0007669"/>
    <property type="project" value="InterPro"/>
</dbReference>
<dbReference type="Pfam" id="PF09339">
    <property type="entry name" value="HTH_IclR"/>
    <property type="match status" value="1"/>
</dbReference>
<organism evidence="7 8">
    <name type="scientific">Haematobacter missouriensis</name>
    <dbReference type="NCBI Taxonomy" id="366616"/>
    <lineage>
        <taxon>Bacteria</taxon>
        <taxon>Pseudomonadati</taxon>
        <taxon>Pseudomonadota</taxon>
        <taxon>Alphaproteobacteria</taxon>
        <taxon>Rhodobacterales</taxon>
        <taxon>Paracoccaceae</taxon>
        <taxon>Haematobacter</taxon>
    </lineage>
</organism>
<dbReference type="GO" id="GO:0046278">
    <property type="term" value="P:3,4-dihydroxybenzoate metabolic process"/>
    <property type="evidence" value="ECO:0007669"/>
    <property type="project" value="InterPro"/>
</dbReference>
<dbReference type="PROSITE" id="PS51077">
    <property type="entry name" value="HTH_ICLR"/>
    <property type="match status" value="1"/>
</dbReference>
<dbReference type="STRING" id="366616.CG51_20010"/>
<dbReference type="InterPro" id="IPR005471">
    <property type="entry name" value="Tscrpt_reg_IclR_N"/>
</dbReference>
<dbReference type="Gene3D" id="3.30.450.40">
    <property type="match status" value="1"/>
</dbReference>